<organism evidence="3 4">
    <name type="scientific">Listeria immobilis</name>
    <dbReference type="NCBI Taxonomy" id="2713502"/>
    <lineage>
        <taxon>Bacteria</taxon>
        <taxon>Bacillati</taxon>
        <taxon>Bacillota</taxon>
        <taxon>Bacilli</taxon>
        <taxon>Bacillales</taxon>
        <taxon>Listeriaceae</taxon>
        <taxon>Listeria</taxon>
    </lineage>
</organism>
<evidence type="ECO:0000259" key="2">
    <source>
        <dbReference type="Pfam" id="PF04909"/>
    </source>
</evidence>
<dbReference type="PANTHER" id="PTHR21240">
    <property type="entry name" value="2-AMINO-3-CARBOXYLMUCONATE-6-SEMIALDEHYDE DECARBOXYLASE"/>
    <property type="match status" value="1"/>
</dbReference>
<comment type="caution">
    <text evidence="3">The sequence shown here is derived from an EMBL/GenBank/DDBJ whole genome shotgun (WGS) entry which is preliminary data.</text>
</comment>
<proteinExistence type="predicted"/>
<evidence type="ECO:0000313" key="4">
    <source>
        <dbReference type="Proteomes" id="UP000561617"/>
    </source>
</evidence>
<dbReference type="Gene3D" id="3.20.20.140">
    <property type="entry name" value="Metal-dependent hydrolases"/>
    <property type="match status" value="1"/>
</dbReference>
<gene>
    <name evidence="3" type="ORF">HCJ38_07455</name>
</gene>
<dbReference type="GO" id="GO:0005829">
    <property type="term" value="C:cytosol"/>
    <property type="evidence" value="ECO:0007669"/>
    <property type="project" value="TreeGrafter"/>
</dbReference>
<keyword evidence="3" id="KW-0378">Hydrolase</keyword>
<dbReference type="InterPro" id="IPR032465">
    <property type="entry name" value="ACMSD"/>
</dbReference>
<dbReference type="InterPro" id="IPR032466">
    <property type="entry name" value="Metal_Hydrolase"/>
</dbReference>
<dbReference type="GO" id="GO:0016787">
    <property type="term" value="F:hydrolase activity"/>
    <property type="evidence" value="ECO:0007669"/>
    <property type="project" value="UniProtKB-KW"/>
</dbReference>
<dbReference type="EMBL" id="JAASTW010000007">
    <property type="protein sequence ID" value="MBC1488850.1"/>
    <property type="molecule type" value="Genomic_DNA"/>
</dbReference>
<dbReference type="GO" id="GO:0016831">
    <property type="term" value="F:carboxy-lyase activity"/>
    <property type="evidence" value="ECO:0007669"/>
    <property type="project" value="InterPro"/>
</dbReference>
<protein>
    <submittedName>
        <fullName evidence="3">Amidohydrolase</fullName>
    </submittedName>
</protein>
<accession>A0A7X0X753</accession>
<reference evidence="3 4" key="1">
    <citation type="submission" date="2020-03" db="EMBL/GenBank/DDBJ databases">
        <title>Soil Listeria distribution.</title>
        <authorList>
            <person name="Liao J."/>
            <person name="Wiedmann M."/>
        </authorList>
    </citation>
    <scope>NUCLEOTIDE SEQUENCE [LARGE SCALE GENOMIC DNA]</scope>
    <source>
        <strain evidence="3 4">FSL L7-1554</strain>
    </source>
</reference>
<feature type="domain" description="Amidohydrolase-related" evidence="2">
    <location>
        <begin position="50"/>
        <end position="332"/>
    </location>
</feature>
<dbReference type="AlphaFoldDB" id="A0A7X0X753"/>
<evidence type="ECO:0000313" key="3">
    <source>
        <dbReference type="EMBL" id="MBC1488850.1"/>
    </source>
</evidence>
<dbReference type="Pfam" id="PF04909">
    <property type="entry name" value="Amidohydro_2"/>
    <property type="match status" value="1"/>
</dbReference>
<sequence>MKIITIEEHIESEVITNEINKVTGNLISGQVSEEMFEYMQKELPTQAEMQDTKERLKFMDKHGIDMQVLSYGNTSPQNLDPKDAVPLAKQANNELAKVISENPDRFAGFAVLPVGSPVEAANELKRAVEELGFKGALVKGTYNNKYLDDAFFFPIFEMAEKLDVPIYFHPSFIPANVAEQYFTSDAWSDVVTGIFSSAGFGWHMDVGIQVVRMIVSGIFDKLPNLKIITGHLGEMVPMFLERMDDTISHWAKLDRKISDYYRTNIYVTPSGLLYKNEWKFLLNELDEEHIIYALDYPFVKPENAGTFLDSLDLSDANKAKIAYKNAEKLLHL</sequence>
<dbReference type="RefSeq" id="WP_185380969.1">
    <property type="nucleotide sequence ID" value="NZ_JAASTW010000007.1"/>
</dbReference>
<evidence type="ECO:0000256" key="1">
    <source>
        <dbReference type="ARBA" id="ARBA00023239"/>
    </source>
</evidence>
<dbReference type="PANTHER" id="PTHR21240:SF30">
    <property type="entry name" value="AMIDOHYDROLASE-RELATED DOMAIN-CONTAINING PROTEIN-RELATED"/>
    <property type="match status" value="1"/>
</dbReference>
<name>A0A7X0X753_9LIST</name>
<dbReference type="Proteomes" id="UP000561617">
    <property type="component" value="Unassembled WGS sequence"/>
</dbReference>
<keyword evidence="1" id="KW-0456">Lyase</keyword>
<dbReference type="SUPFAM" id="SSF51556">
    <property type="entry name" value="Metallo-dependent hydrolases"/>
    <property type="match status" value="1"/>
</dbReference>
<dbReference type="InterPro" id="IPR006680">
    <property type="entry name" value="Amidohydro-rel"/>
</dbReference>
<dbReference type="GO" id="GO:0019748">
    <property type="term" value="P:secondary metabolic process"/>
    <property type="evidence" value="ECO:0007669"/>
    <property type="project" value="TreeGrafter"/>
</dbReference>